<dbReference type="AlphaFoldDB" id="A0A021VSJ1"/>
<dbReference type="RefSeq" id="WP_052022490.1">
    <property type="nucleotide sequence ID" value="NZ_AXCW01000048.1"/>
</dbReference>
<dbReference type="Pfam" id="PF01381">
    <property type="entry name" value="HTH_3"/>
    <property type="match status" value="1"/>
</dbReference>
<comment type="caution">
    <text evidence="3">The sequence shown here is derived from an EMBL/GenBank/DDBJ whole genome shotgun (WGS) entry which is preliminary data.</text>
</comment>
<keyword evidence="1" id="KW-0238">DNA-binding</keyword>
<feature type="domain" description="HTH cro/C1-type" evidence="2">
    <location>
        <begin position="26"/>
        <end position="80"/>
    </location>
</feature>
<dbReference type="Gene3D" id="2.60.120.10">
    <property type="entry name" value="Jelly Rolls"/>
    <property type="match status" value="1"/>
</dbReference>
<dbReference type="InterPro" id="IPR010982">
    <property type="entry name" value="Lambda_DNA-bd_dom_sf"/>
</dbReference>
<dbReference type="GO" id="GO:0005829">
    <property type="term" value="C:cytosol"/>
    <property type="evidence" value="ECO:0007669"/>
    <property type="project" value="TreeGrafter"/>
</dbReference>
<dbReference type="PANTHER" id="PTHR46797:SF1">
    <property type="entry name" value="METHYLPHOSPHONATE SYNTHASE"/>
    <property type="match status" value="1"/>
</dbReference>
<dbReference type="OrthoDB" id="513181at2"/>
<gene>
    <name evidence="3" type="ORF">N866_15695</name>
</gene>
<evidence type="ECO:0000313" key="3">
    <source>
        <dbReference type="EMBL" id="EYR64093.1"/>
    </source>
</evidence>
<organism evidence="3 4">
    <name type="scientific">Actinotalea ferrariae CF5-4</name>
    <dbReference type="NCBI Taxonomy" id="948458"/>
    <lineage>
        <taxon>Bacteria</taxon>
        <taxon>Bacillati</taxon>
        <taxon>Actinomycetota</taxon>
        <taxon>Actinomycetes</taxon>
        <taxon>Micrococcales</taxon>
        <taxon>Cellulomonadaceae</taxon>
        <taxon>Actinotalea</taxon>
    </lineage>
</organism>
<dbReference type="InterPro" id="IPR014710">
    <property type="entry name" value="RmlC-like_jellyroll"/>
</dbReference>
<dbReference type="InterPro" id="IPR001387">
    <property type="entry name" value="Cro/C1-type_HTH"/>
</dbReference>
<evidence type="ECO:0000313" key="4">
    <source>
        <dbReference type="Proteomes" id="UP000019753"/>
    </source>
</evidence>
<proteinExistence type="predicted"/>
<accession>A0A021VSJ1</accession>
<dbReference type="SMART" id="SM00530">
    <property type="entry name" value="HTH_XRE"/>
    <property type="match status" value="1"/>
</dbReference>
<dbReference type="PROSITE" id="PS50943">
    <property type="entry name" value="HTH_CROC1"/>
    <property type="match status" value="1"/>
</dbReference>
<dbReference type="Pfam" id="PF07883">
    <property type="entry name" value="Cupin_2"/>
    <property type="match status" value="1"/>
</dbReference>
<evidence type="ECO:0000259" key="2">
    <source>
        <dbReference type="PROSITE" id="PS50943"/>
    </source>
</evidence>
<dbReference type="InterPro" id="IPR011051">
    <property type="entry name" value="RmlC_Cupin_sf"/>
</dbReference>
<dbReference type="Proteomes" id="UP000019753">
    <property type="component" value="Unassembled WGS sequence"/>
</dbReference>
<sequence>MAGDEPGTTTRGREWRGVTGKLGQRIREARLARGMSLRETAALAGVSPSLLSQVETGKVQPSVTTLYAVVTCLDLSVDDILDHRPGAGSLPDSRSAHPVQRAAEAPAITMGDGVTWQGLAVMPGPDHVDGVLATYAPRASSSGREVLTRHAGVEHGYVLSGELTLRLESETYVLRAGDSFCFDSMRPHLYVNHTDEEARGIWYIVNGSPRPASTDDRVGSGLVRLEGAGSVGGGSVGGGHDGA</sequence>
<reference evidence="3 4" key="1">
    <citation type="submission" date="2014-01" db="EMBL/GenBank/DDBJ databases">
        <title>Actinotalea ferrariae CF5-4.</title>
        <authorList>
            <person name="Chen F."/>
            <person name="Li Y."/>
            <person name="Wang G."/>
        </authorList>
    </citation>
    <scope>NUCLEOTIDE SEQUENCE [LARGE SCALE GENOMIC DNA]</scope>
    <source>
        <strain evidence="3 4">CF5-4</strain>
    </source>
</reference>
<dbReference type="SUPFAM" id="SSF47413">
    <property type="entry name" value="lambda repressor-like DNA-binding domains"/>
    <property type="match status" value="1"/>
</dbReference>
<dbReference type="InterPro" id="IPR013096">
    <property type="entry name" value="Cupin_2"/>
</dbReference>
<dbReference type="GO" id="GO:0003700">
    <property type="term" value="F:DNA-binding transcription factor activity"/>
    <property type="evidence" value="ECO:0007669"/>
    <property type="project" value="TreeGrafter"/>
</dbReference>
<dbReference type="PANTHER" id="PTHR46797">
    <property type="entry name" value="HTH-TYPE TRANSCRIPTIONAL REGULATOR"/>
    <property type="match status" value="1"/>
</dbReference>
<dbReference type="CDD" id="cd02209">
    <property type="entry name" value="cupin_XRE_C"/>
    <property type="match status" value="1"/>
</dbReference>
<dbReference type="SUPFAM" id="SSF51182">
    <property type="entry name" value="RmlC-like cupins"/>
    <property type="match status" value="1"/>
</dbReference>
<protein>
    <submittedName>
        <fullName evidence="3">XRE family transcriptional regulator</fullName>
    </submittedName>
</protein>
<dbReference type="EMBL" id="AXCW01000048">
    <property type="protein sequence ID" value="EYR64093.1"/>
    <property type="molecule type" value="Genomic_DNA"/>
</dbReference>
<dbReference type="GO" id="GO:0003677">
    <property type="term" value="F:DNA binding"/>
    <property type="evidence" value="ECO:0007669"/>
    <property type="project" value="UniProtKB-KW"/>
</dbReference>
<dbReference type="InterPro" id="IPR050807">
    <property type="entry name" value="TransReg_Diox_bact_type"/>
</dbReference>
<keyword evidence="4" id="KW-1185">Reference proteome</keyword>
<dbReference type="CDD" id="cd00093">
    <property type="entry name" value="HTH_XRE"/>
    <property type="match status" value="1"/>
</dbReference>
<name>A0A021VSJ1_9CELL</name>
<evidence type="ECO:0000256" key="1">
    <source>
        <dbReference type="ARBA" id="ARBA00023125"/>
    </source>
</evidence>
<dbReference type="Gene3D" id="1.10.260.40">
    <property type="entry name" value="lambda repressor-like DNA-binding domains"/>
    <property type="match status" value="1"/>
</dbReference>